<dbReference type="AlphaFoldDB" id="A0A0E9TJM7"/>
<organism evidence="1">
    <name type="scientific">Anguilla anguilla</name>
    <name type="common">European freshwater eel</name>
    <name type="synonym">Muraena anguilla</name>
    <dbReference type="NCBI Taxonomy" id="7936"/>
    <lineage>
        <taxon>Eukaryota</taxon>
        <taxon>Metazoa</taxon>
        <taxon>Chordata</taxon>
        <taxon>Craniata</taxon>
        <taxon>Vertebrata</taxon>
        <taxon>Euteleostomi</taxon>
        <taxon>Actinopterygii</taxon>
        <taxon>Neopterygii</taxon>
        <taxon>Teleostei</taxon>
        <taxon>Anguilliformes</taxon>
        <taxon>Anguillidae</taxon>
        <taxon>Anguilla</taxon>
    </lineage>
</organism>
<accession>A0A0E9TJM7</accession>
<protein>
    <submittedName>
        <fullName evidence="1">Uncharacterized protein</fullName>
    </submittedName>
</protein>
<evidence type="ECO:0000313" key="1">
    <source>
        <dbReference type="EMBL" id="JAH53682.1"/>
    </source>
</evidence>
<reference evidence="1" key="1">
    <citation type="submission" date="2014-11" db="EMBL/GenBank/DDBJ databases">
        <authorList>
            <person name="Amaro Gonzalez C."/>
        </authorList>
    </citation>
    <scope>NUCLEOTIDE SEQUENCE</scope>
</reference>
<name>A0A0E9TJM7_ANGAN</name>
<sequence length="75" mass="8574">MEVLVGQSNGRMQCETVYLPEFHGAPSMLHTQKHFCLPIQGRENNTQIFMHIIFSGNVQPDLKQYNLTITLWIGA</sequence>
<reference evidence="1" key="2">
    <citation type="journal article" date="2015" name="Fish Shellfish Immunol.">
        <title>Early steps in the European eel (Anguilla anguilla)-Vibrio vulnificus interaction in the gills: Role of the RtxA13 toxin.</title>
        <authorList>
            <person name="Callol A."/>
            <person name="Pajuelo D."/>
            <person name="Ebbesson L."/>
            <person name="Teles M."/>
            <person name="MacKenzie S."/>
            <person name="Amaro C."/>
        </authorList>
    </citation>
    <scope>NUCLEOTIDE SEQUENCE</scope>
</reference>
<proteinExistence type="predicted"/>
<dbReference type="EMBL" id="GBXM01054895">
    <property type="protein sequence ID" value="JAH53682.1"/>
    <property type="molecule type" value="Transcribed_RNA"/>
</dbReference>